<feature type="domain" description="PKD" evidence="2">
    <location>
        <begin position="101"/>
        <end position="169"/>
    </location>
</feature>
<keyword evidence="1" id="KW-0732">Signal</keyword>
<dbReference type="Pfam" id="PF00801">
    <property type="entry name" value="PKD"/>
    <property type="match status" value="1"/>
</dbReference>
<sequence length="546" mass="56708">MQRHRVMISAAVVAAAIGFVPTAAQAADQPAERTGSVSAKIDSATAAAAKSAVFRSPAERTVRKSAGASAAAAKDNQSLSVGLEASGTSAHGISLESQINTGAGSSVRVDIDWGDGKTDTEQVTKAKLLTSKHTFAQVGKHKVTVTLTDQNNNVTATNSVEVQALGSKFTPHAPTRLLDTRSGIGGSNRPVTPYGVARVKVGGNSGIPDGATAVALNVTVVSPRSGGHITAYPSGTEQPTTSNVNFTAGQTVPNMTIVPVGADGYVELVNRSYGDVDLLADVTGYFSASASAGGYTALEPTRIVDSRSGLGTWGQVAGQSQFPVQVAGRGAIPSSNVTAVALNVTVTGPRGAGHLTVFPSGQQAPGTSNVNFSATQTIANSVIVPVGPDGQINVRNGAWDPADVVVDVVGYYTPNGGAAYLPVLPTRLHDSREWDWPVEGQDYRWLPLADGKPNNTAYVLNTTVTNTRGSGHLSVAPDPNTWAQYENDTWKPPTPPNSSNLNWTRGATVPNLVQASTGKTGVIDFWNRGWEPADLVVDMFGVYQQN</sequence>
<feature type="chain" id="PRO_5046881983" description="PKD domain-containing protein" evidence="1">
    <location>
        <begin position="27"/>
        <end position="546"/>
    </location>
</feature>
<dbReference type="RefSeq" id="WP_328739808.1">
    <property type="nucleotide sequence ID" value="NZ_CP108036.1"/>
</dbReference>
<dbReference type="InterPro" id="IPR013783">
    <property type="entry name" value="Ig-like_fold"/>
</dbReference>
<protein>
    <recommendedName>
        <fullName evidence="2">PKD domain-containing protein</fullName>
    </recommendedName>
</protein>
<reference evidence="3" key="1">
    <citation type="submission" date="2022-10" db="EMBL/GenBank/DDBJ databases">
        <title>The complete genomes of actinobacterial strains from the NBC collection.</title>
        <authorList>
            <person name="Joergensen T.S."/>
            <person name="Alvarez Arevalo M."/>
            <person name="Sterndorff E.B."/>
            <person name="Faurdal D."/>
            <person name="Vuksanovic O."/>
            <person name="Mourched A.-S."/>
            <person name="Charusanti P."/>
            <person name="Shaw S."/>
            <person name="Blin K."/>
            <person name="Weber T."/>
        </authorList>
    </citation>
    <scope>NUCLEOTIDE SEQUENCE</scope>
    <source>
        <strain evidence="3">NBC_00303</strain>
    </source>
</reference>
<evidence type="ECO:0000256" key="1">
    <source>
        <dbReference type="SAM" id="SignalP"/>
    </source>
</evidence>
<dbReference type="EMBL" id="CP108036">
    <property type="protein sequence ID" value="WUN80949.1"/>
    <property type="molecule type" value="Genomic_DNA"/>
</dbReference>
<dbReference type="InterPro" id="IPR000601">
    <property type="entry name" value="PKD_dom"/>
</dbReference>
<evidence type="ECO:0000313" key="3">
    <source>
        <dbReference type="EMBL" id="WUN80949.1"/>
    </source>
</evidence>
<evidence type="ECO:0000259" key="2">
    <source>
        <dbReference type="PROSITE" id="PS50093"/>
    </source>
</evidence>
<evidence type="ECO:0000313" key="4">
    <source>
        <dbReference type="Proteomes" id="UP001432312"/>
    </source>
</evidence>
<organism evidence="3 4">
    <name type="scientific">Streptomyces erythrochromogenes</name>
    <dbReference type="NCBI Taxonomy" id="285574"/>
    <lineage>
        <taxon>Bacteria</taxon>
        <taxon>Bacillati</taxon>
        <taxon>Actinomycetota</taxon>
        <taxon>Actinomycetes</taxon>
        <taxon>Kitasatosporales</taxon>
        <taxon>Streptomycetaceae</taxon>
        <taxon>Streptomyces</taxon>
    </lineage>
</organism>
<proteinExistence type="predicted"/>
<dbReference type="InterPro" id="IPR035986">
    <property type="entry name" value="PKD_dom_sf"/>
</dbReference>
<accession>A0ABZ1QF21</accession>
<dbReference type="PROSITE" id="PS50093">
    <property type="entry name" value="PKD"/>
    <property type="match status" value="1"/>
</dbReference>
<keyword evidence="4" id="KW-1185">Reference proteome</keyword>
<dbReference type="GeneID" id="95498756"/>
<gene>
    <name evidence="3" type="ORF">OHA91_21950</name>
</gene>
<feature type="signal peptide" evidence="1">
    <location>
        <begin position="1"/>
        <end position="26"/>
    </location>
</feature>
<dbReference type="SUPFAM" id="SSF49299">
    <property type="entry name" value="PKD domain"/>
    <property type="match status" value="1"/>
</dbReference>
<dbReference type="Gene3D" id="2.60.40.10">
    <property type="entry name" value="Immunoglobulins"/>
    <property type="match status" value="1"/>
</dbReference>
<name>A0ABZ1QF21_9ACTN</name>
<dbReference type="Proteomes" id="UP001432312">
    <property type="component" value="Chromosome"/>
</dbReference>